<proteinExistence type="inferred from homology"/>
<evidence type="ECO:0000256" key="1">
    <source>
        <dbReference type="ARBA" id="ARBA00006226"/>
    </source>
</evidence>
<dbReference type="RefSeq" id="WP_145272478.1">
    <property type="nucleotide sequence ID" value="NZ_CP036272.1"/>
</dbReference>
<dbReference type="Pfam" id="PF05016">
    <property type="entry name" value="ParE_toxin"/>
    <property type="match status" value="1"/>
</dbReference>
<organism evidence="3 4">
    <name type="scientific">Stieleria bergensis</name>
    <dbReference type="NCBI Taxonomy" id="2528025"/>
    <lineage>
        <taxon>Bacteria</taxon>
        <taxon>Pseudomonadati</taxon>
        <taxon>Planctomycetota</taxon>
        <taxon>Planctomycetia</taxon>
        <taxon>Pirellulales</taxon>
        <taxon>Pirellulaceae</taxon>
        <taxon>Stieleria</taxon>
    </lineage>
</organism>
<dbReference type="OrthoDB" id="9798046at2"/>
<name>A0A517SVM0_9BACT</name>
<comment type="similarity">
    <text evidence="1">Belongs to the RelE toxin family.</text>
</comment>
<evidence type="ECO:0000313" key="4">
    <source>
        <dbReference type="Proteomes" id="UP000315003"/>
    </source>
</evidence>
<dbReference type="InterPro" id="IPR051803">
    <property type="entry name" value="TA_system_RelE-like_toxin"/>
</dbReference>
<dbReference type="InterPro" id="IPR035093">
    <property type="entry name" value="RelE/ParE_toxin_dom_sf"/>
</dbReference>
<dbReference type="AlphaFoldDB" id="A0A517SVM0"/>
<keyword evidence="4" id="KW-1185">Reference proteome</keyword>
<reference evidence="3 4" key="1">
    <citation type="submission" date="2019-02" db="EMBL/GenBank/DDBJ databases">
        <title>Deep-cultivation of Planctomycetes and their phenomic and genomic characterization uncovers novel biology.</title>
        <authorList>
            <person name="Wiegand S."/>
            <person name="Jogler M."/>
            <person name="Boedeker C."/>
            <person name="Pinto D."/>
            <person name="Vollmers J."/>
            <person name="Rivas-Marin E."/>
            <person name="Kohn T."/>
            <person name="Peeters S.H."/>
            <person name="Heuer A."/>
            <person name="Rast P."/>
            <person name="Oberbeckmann S."/>
            <person name="Bunk B."/>
            <person name="Jeske O."/>
            <person name="Meyerdierks A."/>
            <person name="Storesund J.E."/>
            <person name="Kallscheuer N."/>
            <person name="Luecker S."/>
            <person name="Lage O.M."/>
            <person name="Pohl T."/>
            <person name="Merkel B.J."/>
            <person name="Hornburger P."/>
            <person name="Mueller R.-W."/>
            <person name="Bruemmer F."/>
            <person name="Labrenz M."/>
            <person name="Spormann A.M."/>
            <person name="Op den Camp H."/>
            <person name="Overmann J."/>
            <person name="Amann R."/>
            <person name="Jetten M.S.M."/>
            <person name="Mascher T."/>
            <person name="Medema M.H."/>
            <person name="Devos D.P."/>
            <person name="Kaster A.-K."/>
            <person name="Ovreas L."/>
            <person name="Rohde M."/>
            <person name="Galperin M.Y."/>
            <person name="Jogler C."/>
        </authorList>
    </citation>
    <scope>NUCLEOTIDE SEQUENCE [LARGE SCALE GENOMIC DNA]</scope>
    <source>
        <strain evidence="3 4">SV_7m_r</strain>
    </source>
</reference>
<gene>
    <name evidence="3" type="ORF">SV7mr_26780</name>
</gene>
<protein>
    <submittedName>
        <fullName evidence="3">Plasmid stabilization system protein</fullName>
    </submittedName>
</protein>
<dbReference type="EMBL" id="CP036272">
    <property type="protein sequence ID" value="QDT60161.1"/>
    <property type="molecule type" value="Genomic_DNA"/>
</dbReference>
<dbReference type="SUPFAM" id="SSF143011">
    <property type="entry name" value="RelE-like"/>
    <property type="match status" value="1"/>
</dbReference>
<dbReference type="Proteomes" id="UP000315003">
    <property type="component" value="Chromosome"/>
</dbReference>
<dbReference type="PANTHER" id="PTHR33755:SF5">
    <property type="entry name" value="TYPE II TOXIN-ANTITOXIN SYSTEM RELE_PARE FAMILY TOXIN"/>
    <property type="match status" value="1"/>
</dbReference>
<dbReference type="Gene3D" id="3.30.2310.20">
    <property type="entry name" value="RelE-like"/>
    <property type="match status" value="1"/>
</dbReference>
<accession>A0A517SVM0</accession>
<keyword evidence="2" id="KW-1277">Toxin-antitoxin system</keyword>
<sequence length="101" mass="11530">MDIRWTEKASADALGIFDYIAHQSLAYAESVYERILERPSQLTDHPLSGSVVPEFGREDVREVFVYSFRLIYRVADDEIRVLTVIHGSRMLAPESLGEAEQ</sequence>
<dbReference type="NCBIfam" id="TIGR02385">
    <property type="entry name" value="RelE_StbE"/>
    <property type="match status" value="1"/>
</dbReference>
<dbReference type="PANTHER" id="PTHR33755">
    <property type="entry name" value="TOXIN PARE1-RELATED"/>
    <property type="match status" value="1"/>
</dbReference>
<evidence type="ECO:0000256" key="2">
    <source>
        <dbReference type="ARBA" id="ARBA00022649"/>
    </source>
</evidence>
<dbReference type="InterPro" id="IPR007712">
    <property type="entry name" value="RelE/ParE_toxin"/>
</dbReference>
<evidence type="ECO:0000313" key="3">
    <source>
        <dbReference type="EMBL" id="QDT60161.1"/>
    </source>
</evidence>